<feature type="transmembrane region" description="Helical" evidence="1">
    <location>
        <begin position="726"/>
        <end position="744"/>
    </location>
</feature>
<dbReference type="Pfam" id="PF13584">
    <property type="entry name" value="BatD"/>
    <property type="match status" value="1"/>
</dbReference>
<dbReference type="Gene3D" id="1.25.40.10">
    <property type="entry name" value="Tetratricopeptide repeat domain"/>
    <property type="match status" value="1"/>
</dbReference>
<dbReference type="AlphaFoldDB" id="A0A851GS65"/>
<evidence type="ECO:0000256" key="1">
    <source>
        <dbReference type="SAM" id="Phobius"/>
    </source>
</evidence>
<proteinExistence type="predicted"/>
<comment type="caution">
    <text evidence="2">The sequence shown here is derived from an EMBL/GenBank/DDBJ whole genome shotgun (WGS) entry which is preliminary data.</text>
</comment>
<dbReference type="EMBL" id="JACBAZ010000017">
    <property type="protein sequence ID" value="NWK57620.1"/>
    <property type="molecule type" value="Genomic_DNA"/>
</dbReference>
<dbReference type="SUPFAM" id="SSF48452">
    <property type="entry name" value="TPR-like"/>
    <property type="match status" value="1"/>
</dbReference>
<evidence type="ECO:0000313" key="2">
    <source>
        <dbReference type="EMBL" id="NWK57620.1"/>
    </source>
</evidence>
<dbReference type="InterPro" id="IPR011990">
    <property type="entry name" value="TPR-like_helical_dom_sf"/>
</dbReference>
<keyword evidence="1" id="KW-0472">Membrane</keyword>
<keyword evidence="1" id="KW-1133">Transmembrane helix</keyword>
<name>A0A851GS65_9BACT</name>
<evidence type="ECO:0000313" key="3">
    <source>
        <dbReference type="Proteomes" id="UP000557872"/>
    </source>
</evidence>
<keyword evidence="1" id="KW-0812">Transmembrane</keyword>
<protein>
    <submittedName>
        <fullName evidence="2">BatD family protein</fullName>
    </submittedName>
</protein>
<dbReference type="Proteomes" id="UP000557872">
    <property type="component" value="Unassembled WGS sequence"/>
</dbReference>
<organism evidence="2 3">
    <name type="scientific">Oceaniferula marina</name>
    <dbReference type="NCBI Taxonomy" id="2748318"/>
    <lineage>
        <taxon>Bacteria</taxon>
        <taxon>Pseudomonadati</taxon>
        <taxon>Verrucomicrobiota</taxon>
        <taxon>Verrucomicrobiia</taxon>
        <taxon>Verrucomicrobiales</taxon>
        <taxon>Verrucomicrobiaceae</taxon>
        <taxon>Oceaniferula</taxon>
    </lineage>
</organism>
<gene>
    <name evidence="2" type="ORF">HW115_18525</name>
</gene>
<dbReference type="PANTHER" id="PTHR40940:SF2">
    <property type="entry name" value="BATD"/>
    <property type="match status" value="1"/>
</dbReference>
<feature type="transmembrane region" description="Helical" evidence="1">
    <location>
        <begin position="696"/>
        <end position="717"/>
    </location>
</feature>
<dbReference type="PANTHER" id="PTHR40940">
    <property type="entry name" value="PROTEIN BATD-RELATED"/>
    <property type="match status" value="1"/>
</dbReference>
<reference evidence="2 3" key="1">
    <citation type="submission" date="2020-07" db="EMBL/GenBank/DDBJ databases">
        <title>Roseicoccus Jingziensis gen. nov., sp. nov., isolated from coastal seawater.</title>
        <authorList>
            <person name="Feng X."/>
        </authorList>
    </citation>
    <scope>NUCLEOTIDE SEQUENCE [LARGE SCALE GENOMIC DNA]</scope>
    <source>
        <strain evidence="2 3">N1E253</strain>
    </source>
</reference>
<sequence>MTHSLKHLSKLISSSLLILMLLGVPNLHGKQPTASSFTPYAEASINSRHLVPGEQTYLSVRLHGAEIDNRPLTPVIPDTAVNFVRSVSYIDSQRQIRTSFLFRLTPIKPGKYTIPRIALRSGAVTYQTPTLPFTVYPTEHLTPLDSGIGKHQILAGWFAGKKTLYEGERCPVTLKIYVPQQLPVATNGWGLPDPEKKNCLAWRFSLPDTRNNTQVTIDGISYLASSFDTTLSGITPGKADFGPAPIRIVVRRSILDPLRGSILVNFPIELSIPSIEFTILPLPDGAPKSFRGAIGRFTLASYCSQTELSEDEPTEIILRIQGRGNLEAVKAPELAQPTWKIIDSSKVTRGEERRLIQGTLTYRQLLRPRRADNGSLPSTIPPHTLSYFDPDRASYHTLRTAPIPVSITPTAGNMLNQATNNKRAEKLGTPPEEMRGILSFIDRPRHPSTAAGLMRHWQLIPAGLLTILLLIPAWKRIRAHRIQHPDTITKQQALADLASTNTRSEFFRLAGHFVERWRPSPTEMTQPNATAPSEKQIQHILEQRDQLCFLPSPSTTDDISQEEKHAVIKHLKAFSKLSIMLLSLTIALSSQLIASESKARDAWKSGKYQQAITIYQDLYPDPNNTPADVLFNIGNCHHRLNHPGQACLAWRRALIASPRHQAARQNLRYVELEKQSIVPQYRPWQFYLTAMNPSSYITITHASLWLAALSLASLFALRSRIKIKTLCITLLVITPVSAALGFFATRAYPDDRRFAQPEQQALVLQDTHLYRQAHRVETQPRQLPTASLLRVEARRGPWLHVSLADGTSGWVQSKDAEALLPKI</sequence>
<dbReference type="InterPro" id="IPR025738">
    <property type="entry name" value="BatD"/>
</dbReference>
<keyword evidence="3" id="KW-1185">Reference proteome</keyword>
<accession>A0A851GS65</accession>